<reference evidence="3" key="1">
    <citation type="journal article" date="2014" name="Int. J. Syst. Evol. Microbiol.">
        <title>Complete genome sequence of Corynebacterium casei LMG S-19264T (=DSM 44701T), isolated from a smear-ripened cheese.</title>
        <authorList>
            <consortium name="US DOE Joint Genome Institute (JGI-PGF)"/>
            <person name="Walter F."/>
            <person name="Albersmeier A."/>
            <person name="Kalinowski J."/>
            <person name="Ruckert C."/>
        </authorList>
    </citation>
    <scope>NUCLEOTIDE SEQUENCE</scope>
    <source>
        <strain evidence="3">VKM Ac-1321</strain>
    </source>
</reference>
<dbReference type="EMBL" id="BSFP01000034">
    <property type="protein sequence ID" value="GLL03493.1"/>
    <property type="molecule type" value="Genomic_DNA"/>
</dbReference>
<feature type="domain" description="AMP-dependent synthetase/ligase" evidence="1">
    <location>
        <begin position="15"/>
        <end position="305"/>
    </location>
</feature>
<evidence type="ECO:0000259" key="1">
    <source>
        <dbReference type="Pfam" id="PF00501"/>
    </source>
</evidence>
<evidence type="ECO:0000313" key="4">
    <source>
        <dbReference type="Proteomes" id="UP001143480"/>
    </source>
</evidence>
<protein>
    <submittedName>
        <fullName evidence="3">Long-chain-fatty-acid--CoA ligase</fullName>
    </submittedName>
</protein>
<organism evidence="3 4">
    <name type="scientific">Dactylosporangium matsuzakiense</name>
    <dbReference type="NCBI Taxonomy" id="53360"/>
    <lineage>
        <taxon>Bacteria</taxon>
        <taxon>Bacillati</taxon>
        <taxon>Actinomycetota</taxon>
        <taxon>Actinomycetes</taxon>
        <taxon>Micromonosporales</taxon>
        <taxon>Micromonosporaceae</taxon>
        <taxon>Dactylosporangium</taxon>
    </lineage>
</organism>
<feature type="domain" description="AMP-binding enzyme C-terminal" evidence="2">
    <location>
        <begin position="363"/>
        <end position="429"/>
    </location>
</feature>
<dbReference type="SUPFAM" id="SSF56801">
    <property type="entry name" value="Acetyl-CoA synthetase-like"/>
    <property type="match status" value="1"/>
</dbReference>
<dbReference type="Gene3D" id="3.30.300.30">
    <property type="match status" value="1"/>
</dbReference>
<dbReference type="Pfam" id="PF13193">
    <property type="entry name" value="AMP-binding_C"/>
    <property type="match status" value="1"/>
</dbReference>
<evidence type="ECO:0000313" key="3">
    <source>
        <dbReference type="EMBL" id="GLL03493.1"/>
    </source>
</evidence>
<dbReference type="InterPro" id="IPR025110">
    <property type="entry name" value="AMP-bd_C"/>
</dbReference>
<name>A0A9W6NNR3_9ACTN</name>
<dbReference type="GO" id="GO:0016878">
    <property type="term" value="F:acid-thiol ligase activity"/>
    <property type="evidence" value="ECO:0007669"/>
    <property type="project" value="UniProtKB-ARBA"/>
</dbReference>
<keyword evidence="4" id="KW-1185">Reference proteome</keyword>
<dbReference type="InterPro" id="IPR042099">
    <property type="entry name" value="ANL_N_sf"/>
</dbReference>
<dbReference type="InterPro" id="IPR020845">
    <property type="entry name" value="AMP-binding_CS"/>
</dbReference>
<dbReference type="InterPro" id="IPR000873">
    <property type="entry name" value="AMP-dep_synth/lig_dom"/>
</dbReference>
<dbReference type="CDD" id="cd04433">
    <property type="entry name" value="AFD_class_I"/>
    <property type="match status" value="1"/>
</dbReference>
<dbReference type="PANTHER" id="PTHR43767">
    <property type="entry name" value="LONG-CHAIN-FATTY-ACID--COA LIGASE"/>
    <property type="match status" value="1"/>
</dbReference>
<dbReference type="PANTHER" id="PTHR43767:SF1">
    <property type="entry name" value="NONRIBOSOMAL PEPTIDE SYNTHASE PES1 (EUROFUNG)-RELATED"/>
    <property type="match status" value="1"/>
</dbReference>
<dbReference type="InterPro" id="IPR045851">
    <property type="entry name" value="AMP-bd_C_sf"/>
</dbReference>
<comment type="caution">
    <text evidence="3">The sequence shown here is derived from an EMBL/GenBank/DDBJ whole genome shotgun (WGS) entry which is preliminary data.</text>
</comment>
<dbReference type="Pfam" id="PF00501">
    <property type="entry name" value="AMP-binding"/>
    <property type="match status" value="1"/>
</dbReference>
<accession>A0A9W6NNR3</accession>
<dbReference type="Gene3D" id="3.40.50.12780">
    <property type="entry name" value="N-terminal domain of ligase-like"/>
    <property type="match status" value="1"/>
</dbReference>
<proteinExistence type="predicted"/>
<dbReference type="InterPro" id="IPR050237">
    <property type="entry name" value="ATP-dep_AMP-bd_enzyme"/>
</dbReference>
<keyword evidence="3" id="KW-0436">Ligase</keyword>
<dbReference type="AlphaFoldDB" id="A0A9W6NNR3"/>
<evidence type="ECO:0000259" key="2">
    <source>
        <dbReference type="Pfam" id="PF13193"/>
    </source>
</evidence>
<dbReference type="RefSeq" id="WP_261958467.1">
    <property type="nucleotide sequence ID" value="NZ_BAAAXA010000001.1"/>
</dbReference>
<dbReference type="PROSITE" id="PS00455">
    <property type="entry name" value="AMP_BINDING"/>
    <property type="match status" value="1"/>
</dbReference>
<gene>
    <name evidence="3" type="ORF">GCM10017581_052390</name>
</gene>
<reference evidence="3" key="2">
    <citation type="submission" date="2023-01" db="EMBL/GenBank/DDBJ databases">
        <authorList>
            <person name="Sun Q."/>
            <person name="Evtushenko L."/>
        </authorList>
    </citation>
    <scope>NUCLEOTIDE SEQUENCE</scope>
    <source>
        <strain evidence="3">VKM Ac-1321</strain>
    </source>
</reference>
<dbReference type="Proteomes" id="UP001143480">
    <property type="component" value="Unassembled WGS sequence"/>
</dbReference>
<sequence length="444" mass="47599">MSESWWGEELLAGGPDDAVWARGRRPATHGELREQVAWLARVLRAQGLGPGRTVVLKGPRSLTLVWTLLALWSLGAQVVLVEQWVPLTGDRSPLRPCRPEFQVTIGVPAPPGAFVDEAEVRVVRDPAGEPARSGDCLLQLSSGTTGRPRLVGRTPESLIAELDRLQALAGLPRAGERVLLLESFVHSYGLVCGILHALAAGAELVLPAGPARALDVDAVIGAPGDFAALVERPRPAPRLRLALCGGEMLPPETYHAFAERYGVHIGQAYGTSETGLVATDLAGEHGPPFLGRPVPGVRTRIVGGALEVYAPRSPYPFDPQVGFGGWLPTHDLVAADPDTGVLRLRGRAATGAARRPDVDLFAVERALRAHRAVVDAVVLDGEDIEAYVAASPHINPRELAEWCRQVLGPAMLPDRYHLTPELPRTAGGKLLRNRAGLREYITTE</sequence>